<sequence>MKRKLLYLFVYSLFFLVANNAISQTIYASKKSGNWSGSTDVWETYNAGTDISTMAIGSGTATSATPSGTHSIYIRANHIISMFGSNRSCYSMTIENNGKLWANEAAARRIQFATGGTGFTYPIDVTITNNGTIGGPGDGIYFETPVNARNITLTGSGTSIVGRLRMLGGAGSAAGGIASFTLDQDVTFTQSGNYALSAIYTPTGTDNYTITINTGKTITVSDASGYFHNNGSSAGTYTYNINGTLDLSASTQTLANVSQINVTGGGVVNLNVNGLIKAGAFFKATGTTGTANLQINTNGIFDASLTTDLTTTDTWFKALGALKRKVGNSDVLFPVGTSTAYNPVTLNNSGTLSDISVKVKNTFDNAPSQPTQVVNKQWNIIPSTTGSNLAVTLGWSTADQAASFDAAMPIVIGEYTGTSWAESTATISGATSPYTATISGVTIKSPNGNFAVGNTGTLPLDFLSFTAKPDALGKTVNLNWSTTNEINTKNFEIQKRTDVSDFKTIGTVNSKNVAGIQNYSFADANLNSGTSYYRLNQVDNDGKSKFSGIVPVNIKSAISLSIYPNPAENTLNVSHPAASNKALIKVLSLDGKTMFQQSLSTSSTLTQLDVSQLASGSYLILLEDQSEKSSLKFIKK</sequence>
<name>A0A179DA51_9SPHI</name>
<evidence type="ECO:0000313" key="4">
    <source>
        <dbReference type="Proteomes" id="UP000078459"/>
    </source>
</evidence>
<dbReference type="STRING" id="1826909.A5893_16245"/>
<feature type="domain" description="Secretion system C-terminal sorting" evidence="2">
    <location>
        <begin position="562"/>
        <end position="634"/>
    </location>
</feature>
<dbReference type="Proteomes" id="UP000078459">
    <property type="component" value="Unassembled WGS sequence"/>
</dbReference>
<dbReference type="InterPro" id="IPR013783">
    <property type="entry name" value="Ig-like_fold"/>
</dbReference>
<dbReference type="NCBIfam" id="TIGR04183">
    <property type="entry name" value="Por_Secre_tail"/>
    <property type="match status" value="1"/>
</dbReference>
<gene>
    <name evidence="3" type="ORF">A5893_16245</name>
</gene>
<dbReference type="Pfam" id="PF18962">
    <property type="entry name" value="Por_Secre_tail"/>
    <property type="match status" value="1"/>
</dbReference>
<reference evidence="3 4" key="2">
    <citation type="submission" date="2016-06" db="EMBL/GenBank/DDBJ databases">
        <title>Pedobacter psychrophilus sp. nov., isolated from Antarctic fragmentary rock.</title>
        <authorList>
            <person name="Svec P."/>
        </authorList>
    </citation>
    <scope>NUCLEOTIDE SEQUENCE [LARGE SCALE GENOMIC DNA]</scope>
    <source>
        <strain evidence="3 4">CCM 8644</strain>
    </source>
</reference>
<comment type="caution">
    <text evidence="3">The sequence shown here is derived from an EMBL/GenBank/DDBJ whole genome shotgun (WGS) entry which is preliminary data.</text>
</comment>
<keyword evidence="4" id="KW-1185">Reference proteome</keyword>
<dbReference type="OrthoDB" id="755691at2"/>
<keyword evidence="1" id="KW-0732">Signal</keyword>
<evidence type="ECO:0000313" key="3">
    <source>
        <dbReference type="EMBL" id="OAQ37921.1"/>
    </source>
</evidence>
<protein>
    <recommendedName>
        <fullName evidence="2">Secretion system C-terminal sorting domain-containing protein</fullName>
    </recommendedName>
</protein>
<evidence type="ECO:0000259" key="2">
    <source>
        <dbReference type="Pfam" id="PF18962"/>
    </source>
</evidence>
<organism evidence="3 4">
    <name type="scientific">Pedobacter psychrophilus</name>
    <dbReference type="NCBI Taxonomy" id="1826909"/>
    <lineage>
        <taxon>Bacteria</taxon>
        <taxon>Pseudomonadati</taxon>
        <taxon>Bacteroidota</taxon>
        <taxon>Sphingobacteriia</taxon>
        <taxon>Sphingobacteriales</taxon>
        <taxon>Sphingobacteriaceae</taxon>
        <taxon>Pedobacter</taxon>
    </lineage>
</organism>
<accession>A0A179DA51</accession>
<dbReference type="EMBL" id="LWHJ01000032">
    <property type="protein sequence ID" value="OAQ37921.1"/>
    <property type="molecule type" value="Genomic_DNA"/>
</dbReference>
<proteinExistence type="predicted"/>
<dbReference type="Gene3D" id="2.60.40.10">
    <property type="entry name" value="Immunoglobulins"/>
    <property type="match status" value="1"/>
</dbReference>
<evidence type="ECO:0000256" key="1">
    <source>
        <dbReference type="SAM" id="SignalP"/>
    </source>
</evidence>
<dbReference type="AlphaFoldDB" id="A0A179DA51"/>
<dbReference type="RefSeq" id="WP_068823744.1">
    <property type="nucleotide sequence ID" value="NZ_LWHJ01000032.1"/>
</dbReference>
<dbReference type="InterPro" id="IPR026444">
    <property type="entry name" value="Secre_tail"/>
</dbReference>
<feature type="signal peptide" evidence="1">
    <location>
        <begin position="1"/>
        <end position="23"/>
    </location>
</feature>
<reference evidence="3 4" key="1">
    <citation type="submission" date="2016-04" db="EMBL/GenBank/DDBJ databases">
        <authorList>
            <person name="Evans L.H."/>
            <person name="Alamgir A."/>
            <person name="Owens N."/>
            <person name="Weber N.D."/>
            <person name="Virtaneva K."/>
            <person name="Barbian K."/>
            <person name="Babar A."/>
            <person name="Rosenke K."/>
        </authorList>
    </citation>
    <scope>NUCLEOTIDE SEQUENCE [LARGE SCALE GENOMIC DNA]</scope>
    <source>
        <strain evidence="3 4">CCM 8644</strain>
    </source>
</reference>
<feature type="chain" id="PRO_5008100275" description="Secretion system C-terminal sorting domain-containing protein" evidence="1">
    <location>
        <begin position="24"/>
        <end position="636"/>
    </location>
</feature>